<dbReference type="AlphaFoldDB" id="A0A1W2DZP2"/>
<keyword evidence="2" id="KW-0238">DNA-binding</keyword>
<feature type="domain" description="HTH araC/xylS-type" evidence="4">
    <location>
        <begin position="218"/>
        <end position="315"/>
    </location>
</feature>
<dbReference type="EMBL" id="FWXT01000004">
    <property type="protein sequence ID" value="SMD02909.1"/>
    <property type="molecule type" value="Genomic_DNA"/>
</dbReference>
<dbReference type="InterPro" id="IPR018062">
    <property type="entry name" value="HTH_AraC-typ_CS"/>
</dbReference>
<evidence type="ECO:0000259" key="4">
    <source>
        <dbReference type="PROSITE" id="PS01124"/>
    </source>
</evidence>
<dbReference type="GO" id="GO:0003700">
    <property type="term" value="F:DNA-binding transcription factor activity"/>
    <property type="evidence" value="ECO:0007669"/>
    <property type="project" value="InterPro"/>
</dbReference>
<proteinExistence type="predicted"/>
<dbReference type="OrthoDB" id="799767at2"/>
<dbReference type="RefSeq" id="WP_084241108.1">
    <property type="nucleotide sequence ID" value="NZ_FWXT01000004.1"/>
</dbReference>
<reference evidence="6" key="1">
    <citation type="submission" date="2017-04" db="EMBL/GenBank/DDBJ databases">
        <authorList>
            <person name="Varghese N."/>
            <person name="Submissions S."/>
        </authorList>
    </citation>
    <scope>NUCLEOTIDE SEQUENCE [LARGE SCALE GENOMIC DNA]</scope>
    <source>
        <strain evidence="6">DSM 12126</strain>
    </source>
</reference>
<organism evidence="5 6">
    <name type="scientific">Pedobacter africanus</name>
    <dbReference type="NCBI Taxonomy" id="151894"/>
    <lineage>
        <taxon>Bacteria</taxon>
        <taxon>Pseudomonadati</taxon>
        <taxon>Bacteroidota</taxon>
        <taxon>Sphingobacteriia</taxon>
        <taxon>Sphingobacteriales</taxon>
        <taxon>Sphingobacteriaceae</taxon>
        <taxon>Pedobacter</taxon>
    </lineage>
</organism>
<keyword evidence="3" id="KW-0804">Transcription</keyword>
<dbReference type="Gene3D" id="1.10.10.60">
    <property type="entry name" value="Homeodomain-like"/>
    <property type="match status" value="2"/>
</dbReference>
<dbReference type="SMART" id="SM00342">
    <property type="entry name" value="HTH_ARAC"/>
    <property type="match status" value="1"/>
</dbReference>
<dbReference type="PROSITE" id="PS01124">
    <property type="entry name" value="HTH_ARAC_FAMILY_2"/>
    <property type="match status" value="1"/>
</dbReference>
<keyword evidence="1" id="KW-0805">Transcription regulation</keyword>
<protein>
    <submittedName>
        <fullName evidence="5">Transcriptional regulator, AraC family</fullName>
    </submittedName>
</protein>
<sequence length="315" mass="36200">MIDNELNLILCTEMSEVDRTECADYLGNTGYINFSEVKINGADIFSGSSKLEQELTVREQNETPTLNMYFSIHGTSSAWEANSKEKYVLKDNQHATTFLPGFDGYYALSSPEVRNFGISLYESFFSRLYATDLECLKRFWDKVNAGQMADISEHALPITPKQQSIINDMHHCVYTGNMKQLFFESKITELFLLQAEQAEALNGAKPVKIERHNVDKLHAARQYIQQRMFDPLTLNGIAREAGLNEFMLKKGFKELFGLTVFGYLNELKMNYARQMLLETHCTVYEAAYTMGYNEPYNFSKAFRKHFGYLPGELKK</sequence>
<dbReference type="InterPro" id="IPR018060">
    <property type="entry name" value="HTH_AraC"/>
</dbReference>
<accession>A0A1W2DZP2</accession>
<dbReference type="PROSITE" id="PS00041">
    <property type="entry name" value="HTH_ARAC_FAMILY_1"/>
    <property type="match status" value="1"/>
</dbReference>
<evidence type="ECO:0000256" key="3">
    <source>
        <dbReference type="ARBA" id="ARBA00023163"/>
    </source>
</evidence>
<dbReference type="SUPFAM" id="SSF46689">
    <property type="entry name" value="Homeodomain-like"/>
    <property type="match status" value="2"/>
</dbReference>
<evidence type="ECO:0000313" key="5">
    <source>
        <dbReference type="EMBL" id="SMD02909.1"/>
    </source>
</evidence>
<dbReference type="InterPro" id="IPR053142">
    <property type="entry name" value="PchR_regulatory_protein"/>
</dbReference>
<name>A0A1W2DZP2_9SPHI</name>
<evidence type="ECO:0000313" key="6">
    <source>
        <dbReference type="Proteomes" id="UP000192756"/>
    </source>
</evidence>
<dbReference type="Proteomes" id="UP000192756">
    <property type="component" value="Unassembled WGS sequence"/>
</dbReference>
<dbReference type="Pfam" id="PF12833">
    <property type="entry name" value="HTH_18"/>
    <property type="match status" value="1"/>
</dbReference>
<dbReference type="STRING" id="151894.SAMN04488524_4316"/>
<dbReference type="GO" id="GO:0043565">
    <property type="term" value="F:sequence-specific DNA binding"/>
    <property type="evidence" value="ECO:0007669"/>
    <property type="project" value="InterPro"/>
</dbReference>
<dbReference type="InterPro" id="IPR009057">
    <property type="entry name" value="Homeodomain-like_sf"/>
</dbReference>
<keyword evidence="6" id="KW-1185">Reference proteome</keyword>
<evidence type="ECO:0000256" key="1">
    <source>
        <dbReference type="ARBA" id="ARBA00023015"/>
    </source>
</evidence>
<gene>
    <name evidence="5" type="ORF">SAMN04488524_4316</name>
</gene>
<dbReference type="PANTHER" id="PTHR47893">
    <property type="entry name" value="REGULATORY PROTEIN PCHR"/>
    <property type="match status" value="1"/>
</dbReference>
<evidence type="ECO:0000256" key="2">
    <source>
        <dbReference type="ARBA" id="ARBA00023125"/>
    </source>
</evidence>
<dbReference type="PANTHER" id="PTHR47893:SF1">
    <property type="entry name" value="REGULATORY PROTEIN PCHR"/>
    <property type="match status" value="1"/>
</dbReference>